<evidence type="ECO:0000313" key="2">
    <source>
        <dbReference type="EMBL" id="OLP53251.1"/>
    </source>
</evidence>
<feature type="transmembrane region" description="Helical" evidence="1">
    <location>
        <begin position="288"/>
        <end position="309"/>
    </location>
</feature>
<feature type="transmembrane region" description="Helical" evidence="1">
    <location>
        <begin position="340"/>
        <end position="358"/>
    </location>
</feature>
<dbReference type="Proteomes" id="UP000186143">
    <property type="component" value="Unassembled WGS sequence"/>
</dbReference>
<feature type="transmembrane region" description="Helical" evidence="1">
    <location>
        <begin position="116"/>
        <end position="139"/>
    </location>
</feature>
<dbReference type="STRING" id="1672749.BJF92_00305"/>
<accession>A0A1Q9AED4</accession>
<feature type="transmembrane region" description="Helical" evidence="1">
    <location>
        <begin position="205"/>
        <end position="226"/>
    </location>
</feature>
<protein>
    <submittedName>
        <fullName evidence="2">Uncharacterized protein</fullName>
    </submittedName>
</protein>
<keyword evidence="1" id="KW-1133">Transmembrane helix</keyword>
<reference evidence="2 3" key="1">
    <citation type="submission" date="2016-09" db="EMBL/GenBank/DDBJ databases">
        <title>Rhizobium sp. nov., a novel species isolated from the rice rhizosphere.</title>
        <authorList>
            <person name="Zhao J."/>
            <person name="Zhang X."/>
        </authorList>
    </citation>
    <scope>NUCLEOTIDE SEQUENCE [LARGE SCALE GENOMIC DNA]</scope>
    <source>
        <strain evidence="2 3">MH17</strain>
    </source>
</reference>
<comment type="caution">
    <text evidence="2">The sequence shown here is derived from an EMBL/GenBank/DDBJ whole genome shotgun (WGS) entry which is preliminary data.</text>
</comment>
<keyword evidence="1" id="KW-0472">Membrane</keyword>
<evidence type="ECO:0000313" key="3">
    <source>
        <dbReference type="Proteomes" id="UP000186143"/>
    </source>
</evidence>
<feature type="transmembrane region" description="Helical" evidence="1">
    <location>
        <begin position="159"/>
        <end position="185"/>
    </location>
</feature>
<gene>
    <name evidence="2" type="ORF">BJF92_00305</name>
</gene>
<keyword evidence="1" id="KW-0812">Transmembrane</keyword>
<sequence>MAGFFFLAALISLYPVLSVAIPPLPDYPNHYARLWLISGGAADPALSGMYRVDWGVAWTNVLIDMIAGLIGPAVPITVLSPILLSIGLLMPAIGIAALNGALFGGLHWWAVFCVMLIWNFIFLAGFLNFEIGLGLALLFAAGEIWLSSRPQPVRLLYRVAAAGVLMIAHPFALMFFALLQAALAFGPRLGLLARPGEWAATIGRMLAFCLPCFVPLIVLMLFGPALPGTEMPAGRGGAVWGEWSLSNAASVLLTYFKTYDPQRDAIYLTLFVALLGIAYLRRRLAVHWGLILVAALLALVSPFMPVAYLATGAMDLRLPSMMALALAAGLRPALFESRRALMAISAFALVVVASRMLLVDRVWLAGEKNMRAVEEALASVPPGATVLPMQHTNERALDPVAPPGRFLGRHMPIHWHFGSLAVVRQKAFIPTLFTAAGKQPITVLPPYTEISVPEGIPPTVDLLGKPVANDYPYMADWPHRFDYILVVNADMPNIDGPMPSLANLTLVADKGFAQLYKVVK</sequence>
<feature type="transmembrane region" description="Helical" evidence="1">
    <location>
        <begin position="265"/>
        <end position="282"/>
    </location>
</feature>
<organism evidence="2 3">
    <name type="scientific">Xaviernesmea rhizosphaerae</name>
    <dbReference type="NCBI Taxonomy" id="1672749"/>
    <lineage>
        <taxon>Bacteria</taxon>
        <taxon>Pseudomonadati</taxon>
        <taxon>Pseudomonadota</taxon>
        <taxon>Alphaproteobacteria</taxon>
        <taxon>Hyphomicrobiales</taxon>
        <taxon>Rhizobiaceae</taxon>
        <taxon>Rhizobium/Agrobacterium group</taxon>
        <taxon>Xaviernesmea</taxon>
    </lineage>
</organism>
<feature type="transmembrane region" description="Helical" evidence="1">
    <location>
        <begin position="86"/>
        <end position="110"/>
    </location>
</feature>
<dbReference type="EMBL" id="MKIO01000040">
    <property type="protein sequence ID" value="OLP53251.1"/>
    <property type="molecule type" value="Genomic_DNA"/>
</dbReference>
<dbReference type="AlphaFoldDB" id="A0A1Q9AED4"/>
<evidence type="ECO:0000256" key="1">
    <source>
        <dbReference type="SAM" id="Phobius"/>
    </source>
</evidence>
<feature type="transmembrane region" description="Helical" evidence="1">
    <location>
        <begin position="56"/>
        <end position="79"/>
    </location>
</feature>
<proteinExistence type="predicted"/>
<name>A0A1Q9AED4_9HYPH</name>